<proteinExistence type="predicted"/>
<protein>
    <submittedName>
        <fullName evidence="1">Uncharacterized protein</fullName>
    </submittedName>
</protein>
<dbReference type="AlphaFoldDB" id="A0A450WSZ7"/>
<name>A0A450WSZ7_9GAMM</name>
<evidence type="ECO:0000313" key="1">
    <source>
        <dbReference type="EMBL" id="VFK20139.1"/>
    </source>
</evidence>
<accession>A0A450WSZ7</accession>
<sequence length="91" mass="9542">MVGEDGNGAGEGTLGVCFRMSGAVRTSMPMEPPPSSGYRALEMMESYPSVSKTIQIGLIGDFRPGARLGHIVGLGVDNLLGQRVSGGKFRQ</sequence>
<reference evidence="1" key="1">
    <citation type="submission" date="2019-02" db="EMBL/GenBank/DDBJ databases">
        <authorList>
            <person name="Gruber-Vodicka R. H."/>
            <person name="Seah K. B. B."/>
        </authorList>
    </citation>
    <scope>NUCLEOTIDE SEQUENCE</scope>
    <source>
        <strain evidence="1">BECK_BY7</strain>
    </source>
</reference>
<organism evidence="1">
    <name type="scientific">Candidatus Kentrum sp. LFY</name>
    <dbReference type="NCBI Taxonomy" id="2126342"/>
    <lineage>
        <taxon>Bacteria</taxon>
        <taxon>Pseudomonadati</taxon>
        <taxon>Pseudomonadota</taxon>
        <taxon>Gammaproteobacteria</taxon>
        <taxon>Candidatus Kentrum</taxon>
    </lineage>
</organism>
<gene>
    <name evidence="1" type="ORF">BECKLFY1418C_GA0070996_106815</name>
</gene>
<dbReference type="EMBL" id="CAADFN010000068">
    <property type="protein sequence ID" value="VFK20139.1"/>
    <property type="molecule type" value="Genomic_DNA"/>
</dbReference>